<gene>
    <name evidence="1" type="ordered locus">A2cp1_1434</name>
</gene>
<sequence>MSSDLQSFLAFLEAQKAKQAPRFPSVKFDKVLSFMGTTSLGGTYNAVSVNRVLGIEPGPTGRELRLRLAGPLARTPARGECITVHLTRVEQYQGFQVKTRALSVNSVATDLLEEDRDGLVVKGASIFTVHHSPYTLKFFENVPFEELVQIVGSVRYALVGVGETANISPRFIFHHEVRDGRLTLFHGDGLALKTYMNLKSNRLETRTVIDLDTYRGYALRGTVEEFAPHQHPEAYDRICRGYTAGGWGKPSRVFRSVIDDVATLEPAG</sequence>
<protein>
    <submittedName>
        <fullName evidence="1">Uncharacterized protein</fullName>
    </submittedName>
</protein>
<dbReference type="AlphaFoldDB" id="B8JH76"/>
<dbReference type="KEGG" id="acp:A2cp1_1434"/>
<keyword evidence="2" id="KW-1185">Reference proteome</keyword>
<dbReference type="HOGENOM" id="CLU_1036830_0_0_7"/>
<reference evidence="1" key="1">
    <citation type="submission" date="2009-01" db="EMBL/GenBank/DDBJ databases">
        <title>Complete sequence of Anaeromyxobacter dehalogenans 2CP-1.</title>
        <authorList>
            <consortium name="US DOE Joint Genome Institute"/>
            <person name="Lucas S."/>
            <person name="Copeland A."/>
            <person name="Lapidus A."/>
            <person name="Glavina del Rio T."/>
            <person name="Dalin E."/>
            <person name="Tice H."/>
            <person name="Bruce D."/>
            <person name="Goodwin L."/>
            <person name="Pitluck S."/>
            <person name="Saunders E."/>
            <person name="Brettin T."/>
            <person name="Detter J.C."/>
            <person name="Han C."/>
            <person name="Larimer F."/>
            <person name="Land M."/>
            <person name="Hauser L."/>
            <person name="Kyrpides N."/>
            <person name="Ovchinnikova G."/>
            <person name="Beliaev A.S."/>
            <person name="Richardson P."/>
        </authorList>
    </citation>
    <scope>NUCLEOTIDE SEQUENCE</scope>
    <source>
        <strain evidence="1">2CP-1</strain>
    </source>
</reference>
<dbReference type="Proteomes" id="UP000007089">
    <property type="component" value="Chromosome"/>
</dbReference>
<evidence type="ECO:0000313" key="1">
    <source>
        <dbReference type="EMBL" id="ACL64778.1"/>
    </source>
</evidence>
<evidence type="ECO:0000313" key="2">
    <source>
        <dbReference type="Proteomes" id="UP000007089"/>
    </source>
</evidence>
<name>B8JH76_ANAD2</name>
<proteinExistence type="predicted"/>
<dbReference type="EMBL" id="CP001359">
    <property type="protein sequence ID" value="ACL64778.1"/>
    <property type="molecule type" value="Genomic_DNA"/>
</dbReference>
<accession>B8JH76</accession>
<dbReference type="RefSeq" id="WP_012632732.1">
    <property type="nucleotide sequence ID" value="NC_011891.1"/>
</dbReference>
<organism evidence="1 2">
    <name type="scientific">Anaeromyxobacter dehalogenans (strain ATCC BAA-258 / DSM 21875 / 2CP-1)</name>
    <dbReference type="NCBI Taxonomy" id="455488"/>
    <lineage>
        <taxon>Bacteria</taxon>
        <taxon>Pseudomonadati</taxon>
        <taxon>Myxococcota</taxon>
        <taxon>Myxococcia</taxon>
        <taxon>Myxococcales</taxon>
        <taxon>Cystobacterineae</taxon>
        <taxon>Anaeromyxobacteraceae</taxon>
        <taxon>Anaeromyxobacter</taxon>
    </lineage>
</organism>